<dbReference type="STRING" id="446466.Cfla_3432"/>
<keyword evidence="2" id="KW-1185">Reference proteome</keyword>
<proteinExistence type="predicted"/>
<name>D5UCS1_CELFN</name>
<dbReference type="PROSITE" id="PS51257">
    <property type="entry name" value="PROKAR_LIPOPROTEIN"/>
    <property type="match status" value="1"/>
</dbReference>
<accession>D5UCS1</accession>
<dbReference type="KEGG" id="cfl:Cfla_3432"/>
<gene>
    <name evidence="1" type="ordered locus">Cfla_3432</name>
</gene>
<protein>
    <recommendedName>
        <fullName evidence="3">DUF5666 domain-containing protein</fullName>
    </recommendedName>
</protein>
<reference evidence="1 2" key="1">
    <citation type="journal article" date="2010" name="Stand. Genomic Sci.">
        <title>Complete genome sequence of Cellulomonas flavigena type strain (134).</title>
        <authorList>
            <person name="Abt B."/>
            <person name="Foster B."/>
            <person name="Lapidus A."/>
            <person name="Clum A."/>
            <person name="Sun H."/>
            <person name="Pukall R."/>
            <person name="Lucas S."/>
            <person name="Glavina Del Rio T."/>
            <person name="Nolan M."/>
            <person name="Tice H."/>
            <person name="Cheng J.F."/>
            <person name="Pitluck S."/>
            <person name="Liolios K."/>
            <person name="Ivanova N."/>
            <person name="Mavromatis K."/>
            <person name="Ovchinnikova G."/>
            <person name="Pati A."/>
            <person name="Goodwin L."/>
            <person name="Chen A."/>
            <person name="Palaniappan K."/>
            <person name="Land M."/>
            <person name="Hauser L."/>
            <person name="Chang Y.J."/>
            <person name="Jeffries C.D."/>
            <person name="Rohde M."/>
            <person name="Goker M."/>
            <person name="Woyke T."/>
            <person name="Bristow J."/>
            <person name="Eisen J.A."/>
            <person name="Markowitz V."/>
            <person name="Hugenholtz P."/>
            <person name="Kyrpides N.C."/>
            <person name="Klenk H.P."/>
        </authorList>
    </citation>
    <scope>NUCLEOTIDE SEQUENCE [LARGE SCALE GENOMIC DNA]</scope>
    <source>
        <strain evidence="2">ATCC 482 / DSM 20109 / BCRC 11376 / JCM 18109 / NBRC 3775 / NCIMB 8073 / NRS 134</strain>
    </source>
</reference>
<evidence type="ECO:0008006" key="3">
    <source>
        <dbReference type="Google" id="ProtNLM"/>
    </source>
</evidence>
<dbReference type="EMBL" id="CP001964">
    <property type="protein sequence ID" value="ADG76306.1"/>
    <property type="molecule type" value="Genomic_DNA"/>
</dbReference>
<dbReference type="AlphaFoldDB" id="D5UCS1"/>
<dbReference type="HOGENOM" id="CLU_2080556_0_0_11"/>
<sequence length="117" mass="11876">MLTPMRTRTLTTVAAVGLLLAGCGSGGTGVPLRAADVTGVVAAPSADLPWDEPSLSQASDAYYEGMPLRLTDAAVEDADGNEIDAPAEGDTVEVWIGDGCAESSPVQCEIVALRVTG</sequence>
<evidence type="ECO:0000313" key="1">
    <source>
        <dbReference type="EMBL" id="ADG76306.1"/>
    </source>
</evidence>
<organism evidence="1 2">
    <name type="scientific">Cellulomonas flavigena (strain ATCC 482 / DSM 20109 / BCRC 11376 / JCM 18109 / NBRC 3775 / NCIMB 8073 / NRS 134)</name>
    <dbReference type="NCBI Taxonomy" id="446466"/>
    <lineage>
        <taxon>Bacteria</taxon>
        <taxon>Bacillati</taxon>
        <taxon>Actinomycetota</taxon>
        <taxon>Actinomycetes</taxon>
        <taxon>Micrococcales</taxon>
        <taxon>Cellulomonadaceae</taxon>
        <taxon>Cellulomonas</taxon>
    </lineage>
</organism>
<evidence type="ECO:0000313" key="2">
    <source>
        <dbReference type="Proteomes" id="UP000000849"/>
    </source>
</evidence>
<dbReference type="Proteomes" id="UP000000849">
    <property type="component" value="Chromosome"/>
</dbReference>